<protein>
    <submittedName>
        <fullName evidence="1">Orotate phosphoribosyltransferase</fullName>
    </submittedName>
</protein>
<gene>
    <name evidence="1" type="ORF">KIC69_05910</name>
</gene>
<accession>A0A9E1F9A4</accession>
<dbReference type="Proteomes" id="UP000824019">
    <property type="component" value="Unassembled WGS sequence"/>
</dbReference>
<evidence type="ECO:0000313" key="2">
    <source>
        <dbReference type="Proteomes" id="UP000824019"/>
    </source>
</evidence>
<keyword evidence="1" id="KW-0328">Glycosyltransferase</keyword>
<dbReference type="GO" id="GO:0016757">
    <property type="term" value="F:glycosyltransferase activity"/>
    <property type="evidence" value="ECO:0007669"/>
    <property type="project" value="UniProtKB-KW"/>
</dbReference>
<dbReference type="AlphaFoldDB" id="A0A9E1F9A4"/>
<comment type="caution">
    <text evidence="1">The sequence shown here is derived from an EMBL/GenBank/DDBJ whole genome shotgun (WGS) entry which is preliminary data.</text>
</comment>
<name>A0A9E1F9A4_9BACT</name>
<feature type="non-terminal residue" evidence="1">
    <location>
        <position position="33"/>
    </location>
</feature>
<sequence length="33" mass="3734">MDLEKIYKDAGAYLEGHFLLSSGNHSQFYLQSA</sequence>
<dbReference type="Gene3D" id="3.40.50.2020">
    <property type="match status" value="1"/>
</dbReference>
<reference evidence="1" key="1">
    <citation type="submission" date="2021-02" db="EMBL/GenBank/DDBJ databases">
        <title>Infant gut strain persistence is associated with maternal origin, phylogeny, and functional potential including surface adhesion and iron acquisition.</title>
        <authorList>
            <person name="Lou Y.C."/>
        </authorList>
    </citation>
    <scope>NUCLEOTIDE SEQUENCE</scope>
    <source>
        <strain evidence="1">L3_101_000G1_dasL3_101_000G1_concoct_7_sub</strain>
    </source>
</reference>
<keyword evidence="1" id="KW-0808">Transferase</keyword>
<dbReference type="EMBL" id="JAHAKR010000257">
    <property type="protein sequence ID" value="MBS5830343.1"/>
    <property type="molecule type" value="Genomic_DNA"/>
</dbReference>
<evidence type="ECO:0000313" key="1">
    <source>
        <dbReference type="EMBL" id="MBS5830343.1"/>
    </source>
</evidence>
<organism evidence="1 2">
    <name type="scientific">Campylobacter concisus</name>
    <dbReference type="NCBI Taxonomy" id="199"/>
    <lineage>
        <taxon>Bacteria</taxon>
        <taxon>Pseudomonadati</taxon>
        <taxon>Campylobacterota</taxon>
        <taxon>Epsilonproteobacteria</taxon>
        <taxon>Campylobacterales</taxon>
        <taxon>Campylobacteraceae</taxon>
        <taxon>Campylobacter</taxon>
    </lineage>
</organism>
<proteinExistence type="predicted"/>
<dbReference type="InterPro" id="IPR029057">
    <property type="entry name" value="PRTase-like"/>
</dbReference>